<evidence type="ECO:0000313" key="1">
    <source>
        <dbReference type="EMBL" id="KAK6750297.1"/>
    </source>
</evidence>
<evidence type="ECO:0000313" key="2">
    <source>
        <dbReference type="Proteomes" id="UP001303046"/>
    </source>
</evidence>
<comment type="caution">
    <text evidence="1">The sequence shown here is derived from an EMBL/GenBank/DDBJ whole genome shotgun (WGS) entry which is preliminary data.</text>
</comment>
<reference evidence="1 2" key="1">
    <citation type="submission" date="2023-08" db="EMBL/GenBank/DDBJ databases">
        <title>A Necator americanus chromosomal reference genome.</title>
        <authorList>
            <person name="Ilik V."/>
            <person name="Petrzelkova K.J."/>
            <person name="Pardy F."/>
            <person name="Fuh T."/>
            <person name="Niatou-Singa F.S."/>
            <person name="Gouil Q."/>
            <person name="Baker L."/>
            <person name="Ritchie M.E."/>
            <person name="Jex A.R."/>
            <person name="Gazzola D."/>
            <person name="Li H."/>
            <person name="Toshio Fujiwara R."/>
            <person name="Zhan B."/>
            <person name="Aroian R.V."/>
            <person name="Pafco B."/>
            <person name="Schwarz E.M."/>
        </authorList>
    </citation>
    <scope>NUCLEOTIDE SEQUENCE [LARGE SCALE GENOMIC DNA]</scope>
    <source>
        <strain evidence="1 2">Aroian</strain>
        <tissue evidence="1">Whole animal</tissue>
    </source>
</reference>
<proteinExistence type="predicted"/>
<sequence>MQSEKIEYDVIRLTEARRCYPLNAAGAGEELFLGTCDSKGVGEVDVLVNTSIAKKINSFQRLTTRIGRLRMKRCSSMPALTIFVAYAPISNYTQEEVEAFYIDLERSCGENHTFYKITVMISTSKLALKEHLKNFTSGPTPSNR</sequence>
<keyword evidence="2" id="KW-1185">Reference proteome</keyword>
<organism evidence="1 2">
    <name type="scientific">Necator americanus</name>
    <name type="common">Human hookworm</name>
    <dbReference type="NCBI Taxonomy" id="51031"/>
    <lineage>
        <taxon>Eukaryota</taxon>
        <taxon>Metazoa</taxon>
        <taxon>Ecdysozoa</taxon>
        <taxon>Nematoda</taxon>
        <taxon>Chromadorea</taxon>
        <taxon>Rhabditida</taxon>
        <taxon>Rhabditina</taxon>
        <taxon>Rhabditomorpha</taxon>
        <taxon>Strongyloidea</taxon>
        <taxon>Ancylostomatidae</taxon>
        <taxon>Bunostominae</taxon>
        <taxon>Necator</taxon>
    </lineage>
</organism>
<accession>A0ABR1DIV2</accession>
<name>A0ABR1DIV2_NECAM</name>
<dbReference type="Proteomes" id="UP001303046">
    <property type="component" value="Unassembled WGS sequence"/>
</dbReference>
<protein>
    <submittedName>
        <fullName evidence="1">Uncharacterized protein</fullName>
    </submittedName>
</protein>
<dbReference type="EMBL" id="JAVFWL010000004">
    <property type="protein sequence ID" value="KAK6750297.1"/>
    <property type="molecule type" value="Genomic_DNA"/>
</dbReference>
<gene>
    <name evidence="1" type="primary">Necator_chrIV.g15631</name>
    <name evidence="1" type="ORF">RB195_002336</name>
</gene>